<reference evidence="1" key="3">
    <citation type="submission" date="2023-05" db="EMBL/GenBank/DDBJ databases">
        <authorList>
            <person name="Smith C.H."/>
        </authorList>
    </citation>
    <scope>NUCLEOTIDE SEQUENCE</scope>
    <source>
        <strain evidence="1">CHS0354</strain>
        <tissue evidence="1">Mantle</tissue>
    </source>
</reference>
<dbReference type="EMBL" id="JAEAOA010001522">
    <property type="protein sequence ID" value="KAK3583476.1"/>
    <property type="molecule type" value="Genomic_DNA"/>
</dbReference>
<keyword evidence="2" id="KW-1185">Reference proteome</keyword>
<dbReference type="AlphaFoldDB" id="A0AAE0S174"/>
<reference evidence="1" key="2">
    <citation type="journal article" date="2021" name="Genome Biol. Evol.">
        <title>Developing a high-quality reference genome for a parasitic bivalve with doubly uniparental inheritance (Bivalvia: Unionida).</title>
        <authorList>
            <person name="Smith C.H."/>
        </authorList>
    </citation>
    <scope>NUCLEOTIDE SEQUENCE</scope>
    <source>
        <strain evidence="1">CHS0354</strain>
        <tissue evidence="1">Mantle</tissue>
    </source>
</reference>
<evidence type="ECO:0000313" key="1">
    <source>
        <dbReference type="EMBL" id="KAK3583476.1"/>
    </source>
</evidence>
<gene>
    <name evidence="1" type="ORF">CHS0354_025608</name>
</gene>
<evidence type="ECO:0000313" key="2">
    <source>
        <dbReference type="Proteomes" id="UP001195483"/>
    </source>
</evidence>
<proteinExistence type="predicted"/>
<protein>
    <submittedName>
        <fullName evidence="1">Uncharacterized protein</fullName>
    </submittedName>
</protein>
<accession>A0AAE0S174</accession>
<organism evidence="1 2">
    <name type="scientific">Potamilus streckersoni</name>
    <dbReference type="NCBI Taxonomy" id="2493646"/>
    <lineage>
        <taxon>Eukaryota</taxon>
        <taxon>Metazoa</taxon>
        <taxon>Spiralia</taxon>
        <taxon>Lophotrochozoa</taxon>
        <taxon>Mollusca</taxon>
        <taxon>Bivalvia</taxon>
        <taxon>Autobranchia</taxon>
        <taxon>Heteroconchia</taxon>
        <taxon>Palaeoheterodonta</taxon>
        <taxon>Unionida</taxon>
        <taxon>Unionoidea</taxon>
        <taxon>Unionidae</taxon>
        <taxon>Ambleminae</taxon>
        <taxon>Lampsilini</taxon>
        <taxon>Potamilus</taxon>
    </lineage>
</organism>
<dbReference type="Gene3D" id="2.60.40.10">
    <property type="entry name" value="Immunoglobulins"/>
    <property type="match status" value="1"/>
</dbReference>
<dbReference type="InterPro" id="IPR013783">
    <property type="entry name" value="Ig-like_fold"/>
</dbReference>
<comment type="caution">
    <text evidence="1">The sequence shown here is derived from an EMBL/GenBank/DDBJ whole genome shotgun (WGS) entry which is preliminary data.</text>
</comment>
<reference evidence="1" key="1">
    <citation type="journal article" date="2021" name="Genome Biol. Evol.">
        <title>A High-Quality Reference Genome for a Parasitic Bivalve with Doubly Uniparental Inheritance (Bivalvia: Unionida).</title>
        <authorList>
            <person name="Smith C.H."/>
        </authorList>
    </citation>
    <scope>NUCLEOTIDE SEQUENCE</scope>
    <source>
        <strain evidence="1">CHS0354</strain>
    </source>
</reference>
<name>A0AAE0S174_9BIVA</name>
<dbReference type="Proteomes" id="UP001195483">
    <property type="component" value="Unassembled WGS sequence"/>
</dbReference>
<sequence length="134" mass="15075">MVVDMSPLPLHLLFCYLATYTVTEGGIVRGIIGQNVSFTMTFHNINGDLIHIKHNASVFVEVWPDNNNHIEIKQQDRVRVEIGNKTASGSITVIINILNITASDSGMYNAMRPWILTEILDWVLLETTVTLIMH</sequence>